<evidence type="ECO:0000313" key="1">
    <source>
        <dbReference type="EMBL" id="GLP97097.1"/>
    </source>
</evidence>
<organism evidence="1 2">
    <name type="scientific">Paraferrimonas sedimenticola</name>
    <dbReference type="NCBI Taxonomy" id="375674"/>
    <lineage>
        <taxon>Bacteria</taxon>
        <taxon>Pseudomonadati</taxon>
        <taxon>Pseudomonadota</taxon>
        <taxon>Gammaproteobacteria</taxon>
        <taxon>Alteromonadales</taxon>
        <taxon>Ferrimonadaceae</taxon>
        <taxon>Paraferrimonas</taxon>
    </lineage>
</organism>
<name>A0AA37RYQ5_9GAMM</name>
<keyword evidence="2" id="KW-1185">Reference proteome</keyword>
<gene>
    <name evidence="1" type="ORF">GCM10007895_24030</name>
</gene>
<protein>
    <submittedName>
        <fullName evidence="1">Uncharacterized protein</fullName>
    </submittedName>
</protein>
<accession>A0AA37RYQ5</accession>
<evidence type="ECO:0000313" key="2">
    <source>
        <dbReference type="Proteomes" id="UP001161422"/>
    </source>
</evidence>
<proteinExistence type="predicted"/>
<reference evidence="1" key="1">
    <citation type="journal article" date="2014" name="Int. J. Syst. Evol. Microbiol.">
        <title>Complete genome sequence of Corynebacterium casei LMG S-19264T (=DSM 44701T), isolated from a smear-ripened cheese.</title>
        <authorList>
            <consortium name="US DOE Joint Genome Institute (JGI-PGF)"/>
            <person name="Walter F."/>
            <person name="Albersmeier A."/>
            <person name="Kalinowski J."/>
            <person name="Ruckert C."/>
        </authorList>
    </citation>
    <scope>NUCLEOTIDE SEQUENCE</scope>
    <source>
        <strain evidence="1">NBRC 101628</strain>
    </source>
</reference>
<dbReference type="RefSeq" id="WP_095504392.1">
    <property type="nucleotide sequence ID" value="NZ_BSNC01000005.1"/>
</dbReference>
<dbReference type="AlphaFoldDB" id="A0AA37RYQ5"/>
<comment type="caution">
    <text evidence="1">The sequence shown here is derived from an EMBL/GenBank/DDBJ whole genome shotgun (WGS) entry which is preliminary data.</text>
</comment>
<dbReference type="EMBL" id="BSNC01000005">
    <property type="protein sequence ID" value="GLP97097.1"/>
    <property type="molecule type" value="Genomic_DNA"/>
</dbReference>
<dbReference type="Proteomes" id="UP001161422">
    <property type="component" value="Unassembled WGS sequence"/>
</dbReference>
<reference evidence="1" key="2">
    <citation type="submission" date="2023-01" db="EMBL/GenBank/DDBJ databases">
        <title>Draft genome sequence of Paraferrimonas sedimenticola strain NBRC 101628.</title>
        <authorList>
            <person name="Sun Q."/>
            <person name="Mori K."/>
        </authorList>
    </citation>
    <scope>NUCLEOTIDE SEQUENCE</scope>
    <source>
        <strain evidence="1">NBRC 101628</strain>
    </source>
</reference>
<sequence length="146" mass="17085">MTALGAIKQQWHKSDYADRLAKHLAQQKSLKRYFSAMVEMNKLADLIAALSFREQDWRFQQEEISDDALFLALFDCFQLLFVKLLQGLEMQQEEYVILVLARHYAEEMQKAELTPELVKQSSALLKAFEQGNQLRVQRQRAARNMC</sequence>